<reference evidence="2 3" key="1">
    <citation type="journal article" date="2012" name="J. Bacteriol.">
        <title>Genome sequence of Mycobacterium hassiacum DSM 44199, a rare source of heat-stable mycobacterial proteins.</title>
        <authorList>
            <person name="Tiago I."/>
            <person name="Maranha A."/>
            <person name="Mendes V."/>
            <person name="Alarico S."/>
            <person name="Moynihan P.J."/>
            <person name="Clarke A.J."/>
            <person name="Macedo-Ribeiro S."/>
            <person name="Pereira P.J."/>
            <person name="Empadinhas N."/>
        </authorList>
    </citation>
    <scope>NUCLEOTIDE SEQUENCE [LARGE SCALE GENOMIC DNA]</scope>
    <source>
        <strain evidence="3">DSM 44199 / CIP 105218 / JCM 12690 / 3849</strain>
    </source>
</reference>
<dbReference type="EMBL" id="AMRA01000056">
    <property type="protein sequence ID" value="EKF23721.1"/>
    <property type="molecule type" value="Genomic_DNA"/>
</dbReference>
<gene>
    <name evidence="2" type="ORF">C731_2295</name>
</gene>
<organism evidence="2 3">
    <name type="scientific">Mycolicibacterium hassiacum (strain DSM 44199 / CIP 105218 / JCM 12690 / 3849)</name>
    <name type="common">Mycobacterium hassiacum</name>
    <dbReference type="NCBI Taxonomy" id="1122247"/>
    <lineage>
        <taxon>Bacteria</taxon>
        <taxon>Bacillati</taxon>
        <taxon>Actinomycetota</taxon>
        <taxon>Actinomycetes</taxon>
        <taxon>Mycobacteriales</taxon>
        <taxon>Mycobacteriaceae</taxon>
        <taxon>Mycolicibacterium</taxon>
    </lineage>
</organism>
<dbReference type="AlphaFoldDB" id="K5BG55"/>
<protein>
    <submittedName>
        <fullName evidence="2">Uncharacterized protein</fullName>
    </submittedName>
</protein>
<comment type="caution">
    <text evidence="2">The sequence shown here is derived from an EMBL/GenBank/DDBJ whole genome shotgun (WGS) entry which is preliminary data.</text>
</comment>
<keyword evidence="3" id="KW-1185">Reference proteome</keyword>
<evidence type="ECO:0000256" key="1">
    <source>
        <dbReference type="SAM" id="MobiDB-lite"/>
    </source>
</evidence>
<evidence type="ECO:0000313" key="2">
    <source>
        <dbReference type="EMBL" id="EKF23721.1"/>
    </source>
</evidence>
<feature type="compositionally biased region" description="Basic and acidic residues" evidence="1">
    <location>
        <begin position="12"/>
        <end position="24"/>
    </location>
</feature>
<feature type="region of interest" description="Disordered" evidence="1">
    <location>
        <begin position="1"/>
        <end position="51"/>
    </location>
</feature>
<sequence>MGRELPAIGQLDGRRAPDGDEKRICWAIDDPTGAGRRQRRRRASHLDGHSTNPGCLPGYGAILATLLQAQAPSAPSGGGRISAIAQTLRVS</sequence>
<proteinExistence type="predicted"/>
<evidence type="ECO:0000313" key="3">
    <source>
        <dbReference type="Proteomes" id="UP000006265"/>
    </source>
</evidence>
<name>K5BG55_MYCHD</name>
<dbReference type="Proteomes" id="UP000006265">
    <property type="component" value="Unassembled WGS sequence"/>
</dbReference>
<accession>K5BG55</accession>